<dbReference type="InterPro" id="IPR051339">
    <property type="entry name" value="DnaJ_subfamily_B"/>
</dbReference>
<dbReference type="GeneID" id="106078668"/>
<keyword evidence="2" id="KW-0970">Cilium biogenesis/degradation</keyword>
<evidence type="ECO:0000256" key="5">
    <source>
        <dbReference type="ARBA" id="ARBA00023186"/>
    </source>
</evidence>
<keyword evidence="17" id="KW-1185">Reference proteome</keyword>
<evidence type="ECO:0000256" key="7">
    <source>
        <dbReference type="ARBA" id="ARBA00056649"/>
    </source>
</evidence>
<keyword evidence="3" id="KW-0282">Flagellum</keyword>
<sequence>MGVDYYDILGLTRSATDADIKKFYRKLSLKYHPDKNQGDQNAADKFMQVAEAYDVLSDPRKRAVYDQFGEEGLKHGVPAGSGHAGAWTYGYVFHGNPEKVFREFFGGDNPFQEFHDRIDGDLSMGFGGLHGRGAKKQDPPIERDLFLSLEEVYHGCTKKMKISRRVMNEDGHTSSIRDKILTITVKKGWRPGTKITFPQEGDQGPNNVPADIVFIVKDKPHPRFRRDGANLIHRARVPLGRALTGCTVEIHTLDERTLHIPINDIIRPGYTKVVPGEGMPLVVAPCDKGDLIIEFDIEFPPSLPPEKKEHVRKALIN</sequence>
<evidence type="ECO:0000259" key="14">
    <source>
        <dbReference type="PROSITE" id="PS50076"/>
    </source>
</evidence>
<dbReference type="Proteomes" id="UP001165740">
    <property type="component" value="Chromosome 6"/>
</dbReference>
<dbReference type="InterPro" id="IPR018253">
    <property type="entry name" value="DnaJ_domain_CS"/>
</dbReference>
<keyword evidence="4" id="KW-0969">Cilium</keyword>
<reference evidence="15" key="1">
    <citation type="submission" date="2020-05" db="UniProtKB">
        <authorList>
            <consortium name="EnsemblMetazoa"/>
        </authorList>
    </citation>
    <scope>IDENTIFICATION</scope>
    <source>
        <strain evidence="15">BB02</strain>
    </source>
</reference>
<dbReference type="PANTHER" id="PTHR24078:SF519">
    <property type="entry name" value="DNAJ HOMOLOG SUBFAMILY B MEMBER 13"/>
    <property type="match status" value="1"/>
</dbReference>
<dbReference type="OMA" id="SSKYVYH"/>
<evidence type="ECO:0000256" key="12">
    <source>
        <dbReference type="ARBA" id="ARBA00080190"/>
    </source>
</evidence>
<dbReference type="SUPFAM" id="SSF49493">
    <property type="entry name" value="HSP40/DnaJ peptide-binding domain"/>
    <property type="match status" value="2"/>
</dbReference>
<dbReference type="Gene3D" id="2.60.260.20">
    <property type="entry name" value="Urease metallochaperone UreE, N-terminal domain"/>
    <property type="match status" value="2"/>
</dbReference>
<dbReference type="CDD" id="cd10747">
    <property type="entry name" value="DnaJ_C"/>
    <property type="match status" value="1"/>
</dbReference>
<evidence type="ECO:0000256" key="2">
    <source>
        <dbReference type="ARBA" id="ARBA00022794"/>
    </source>
</evidence>
<dbReference type="FunFam" id="1.10.287.110:FF:000033">
    <property type="entry name" value="dnaJ homolog subfamily B member 13"/>
    <property type="match status" value="1"/>
</dbReference>
<gene>
    <name evidence="15" type="primary">106078668</name>
    <name evidence="18" type="synonym">LOC106078668</name>
</gene>
<dbReference type="PROSITE" id="PS50076">
    <property type="entry name" value="DNAJ_2"/>
    <property type="match status" value="1"/>
</dbReference>
<keyword evidence="5" id="KW-0143">Chaperone</keyword>
<dbReference type="GO" id="GO:0030030">
    <property type="term" value="P:cell projection organization"/>
    <property type="evidence" value="ECO:0007669"/>
    <property type="project" value="UniProtKB-KW"/>
</dbReference>
<dbReference type="GO" id="GO:0051082">
    <property type="term" value="F:unfolded protein binding"/>
    <property type="evidence" value="ECO:0007669"/>
    <property type="project" value="InterPro"/>
</dbReference>
<dbReference type="GO" id="GO:0006457">
    <property type="term" value="P:protein folding"/>
    <property type="evidence" value="ECO:0007669"/>
    <property type="project" value="InterPro"/>
</dbReference>
<dbReference type="InterPro" id="IPR036869">
    <property type="entry name" value="J_dom_sf"/>
</dbReference>
<dbReference type="SMART" id="SM00271">
    <property type="entry name" value="DnaJ"/>
    <property type="match status" value="1"/>
</dbReference>
<comment type="subcellular location">
    <subcellularLocation>
        <location evidence="1">Cell projection</location>
        <location evidence="1">Cilium</location>
        <location evidence="1">Flagellum</location>
    </subcellularLocation>
</comment>
<organism evidence="15 16">
    <name type="scientific">Biomphalaria glabrata</name>
    <name type="common">Bloodfluke planorb</name>
    <name type="synonym">Freshwater snail</name>
    <dbReference type="NCBI Taxonomy" id="6526"/>
    <lineage>
        <taxon>Eukaryota</taxon>
        <taxon>Metazoa</taxon>
        <taxon>Spiralia</taxon>
        <taxon>Lophotrochozoa</taxon>
        <taxon>Mollusca</taxon>
        <taxon>Gastropoda</taxon>
        <taxon>Heterobranchia</taxon>
        <taxon>Euthyneura</taxon>
        <taxon>Panpulmonata</taxon>
        <taxon>Hygrophila</taxon>
        <taxon>Lymnaeoidea</taxon>
        <taxon>Planorbidae</taxon>
        <taxon>Biomphalaria</taxon>
    </lineage>
</organism>
<evidence type="ECO:0000256" key="13">
    <source>
        <dbReference type="ARBA" id="ARBA00081125"/>
    </source>
</evidence>
<dbReference type="RefSeq" id="XP_013095090.1">
    <property type="nucleotide sequence ID" value="XM_013239636.2"/>
</dbReference>
<dbReference type="GO" id="GO:0051087">
    <property type="term" value="F:protein-folding chaperone binding"/>
    <property type="evidence" value="ECO:0007669"/>
    <property type="project" value="TreeGrafter"/>
</dbReference>
<dbReference type="EnsemblMetazoa" id="BGLB000508-RB">
    <property type="protein sequence ID" value="BGLB000508-PB"/>
    <property type="gene ID" value="BGLB000508"/>
</dbReference>
<dbReference type="PRINTS" id="PR00625">
    <property type="entry name" value="JDOMAIN"/>
</dbReference>
<dbReference type="PROSITE" id="PS00636">
    <property type="entry name" value="DNAJ_1"/>
    <property type="match status" value="1"/>
</dbReference>
<evidence type="ECO:0000313" key="17">
    <source>
        <dbReference type="Proteomes" id="UP001165740"/>
    </source>
</evidence>
<evidence type="ECO:0000256" key="4">
    <source>
        <dbReference type="ARBA" id="ARBA00023069"/>
    </source>
</evidence>
<comment type="subunit">
    <text evidence="8">Homodimer. Component of the axonemal radial spoke complex 1 (RS1), at least composed of spoke head proteins RSPH1, RSPH3, RSPH9 and the cilia-specific component RSPH4A or sperm-specific component RSPH6A, spoke stalk proteins RSPH14, DNAJB13, DYDC1, ROPN1L and NME5, and the anchor protein IQUB. Interacts with SUN5. Interacts with IQUB.</text>
</comment>
<dbReference type="FunFam" id="2.60.260.20:FF:000006">
    <property type="entry name" value="DnaJ subfamily B member 13"/>
    <property type="match status" value="1"/>
</dbReference>
<dbReference type="GO" id="GO:0005829">
    <property type="term" value="C:cytosol"/>
    <property type="evidence" value="ECO:0007669"/>
    <property type="project" value="TreeGrafter"/>
</dbReference>
<dbReference type="SUPFAM" id="SSF46565">
    <property type="entry name" value="Chaperone J-domain"/>
    <property type="match status" value="1"/>
</dbReference>
<dbReference type="KEGG" id="bgt:106078668"/>
<dbReference type="InterPro" id="IPR002939">
    <property type="entry name" value="DnaJ_C"/>
</dbReference>
<dbReference type="OrthoDB" id="550424at2759"/>
<evidence type="ECO:0000256" key="1">
    <source>
        <dbReference type="ARBA" id="ARBA00004230"/>
    </source>
</evidence>
<name>A0A2C9JC89_BIOGL</name>
<accession>A0A2C9JC89</accession>
<comment type="function">
    <text evidence="7">Functions as part of axonemal radial spoke complexes that play an important part in the motility of sperm and cilia.</text>
</comment>
<evidence type="ECO:0000313" key="16">
    <source>
        <dbReference type="Proteomes" id="UP000076420"/>
    </source>
</evidence>
<feature type="domain" description="J" evidence="14">
    <location>
        <begin position="4"/>
        <end position="69"/>
    </location>
</feature>
<protein>
    <recommendedName>
        <fullName evidence="9">DnaJ homolog subfamily B member 13</fullName>
    </recommendedName>
    <alternativeName>
        <fullName evidence="12">Testis and spermatogenesis cell-related protein 6</fullName>
    </alternativeName>
    <alternativeName>
        <fullName evidence="13">Testis spermatocyte apoptosis-related gene 6 protein</fullName>
    </alternativeName>
    <alternativeName>
        <fullName evidence="10">Testis spermatogenesis apoptosis-related gene 3 protein</fullName>
    </alternativeName>
    <alternativeName>
        <fullName evidence="11">Testis spermatogenesis apoptosis-related gene 6 protein</fullName>
    </alternativeName>
</protein>
<dbReference type="GO" id="GO:0007017">
    <property type="term" value="P:microtubule-based process"/>
    <property type="evidence" value="ECO:0007669"/>
    <property type="project" value="UniProtKB-ARBA"/>
</dbReference>
<dbReference type="GO" id="GO:0036126">
    <property type="term" value="C:sperm flagellum"/>
    <property type="evidence" value="ECO:0007669"/>
    <property type="project" value="UniProtKB-ARBA"/>
</dbReference>
<dbReference type="Pfam" id="PF00226">
    <property type="entry name" value="DnaJ"/>
    <property type="match status" value="1"/>
</dbReference>
<dbReference type="Proteomes" id="UP000076420">
    <property type="component" value="Unassembled WGS sequence"/>
</dbReference>
<reference evidence="18" key="2">
    <citation type="submission" date="2025-04" db="UniProtKB">
        <authorList>
            <consortium name="RefSeq"/>
        </authorList>
    </citation>
    <scope>IDENTIFICATION</scope>
</reference>
<evidence type="ECO:0000256" key="6">
    <source>
        <dbReference type="ARBA" id="ARBA00023273"/>
    </source>
</evidence>
<proteinExistence type="predicted"/>
<dbReference type="VEuPathDB" id="VectorBase:BGLAX_043330"/>
<evidence type="ECO:0000256" key="3">
    <source>
        <dbReference type="ARBA" id="ARBA00022846"/>
    </source>
</evidence>
<dbReference type="InterPro" id="IPR001623">
    <property type="entry name" value="DnaJ_domain"/>
</dbReference>
<dbReference type="AlphaFoldDB" id="A0A2C9JC89"/>
<dbReference type="Gene3D" id="1.10.287.110">
    <property type="entry name" value="DnaJ domain"/>
    <property type="match status" value="1"/>
</dbReference>
<dbReference type="Pfam" id="PF01556">
    <property type="entry name" value="DnaJ_C"/>
    <property type="match status" value="1"/>
</dbReference>
<dbReference type="PANTHER" id="PTHR24078">
    <property type="entry name" value="DNAJ HOMOLOG SUBFAMILY C MEMBER"/>
    <property type="match status" value="1"/>
</dbReference>
<dbReference type="STRING" id="6526.A0A2C9JC89"/>
<dbReference type="VEuPathDB" id="VectorBase:BGLB000508"/>
<dbReference type="CDD" id="cd06257">
    <property type="entry name" value="DnaJ"/>
    <property type="match status" value="1"/>
</dbReference>
<evidence type="ECO:0000256" key="9">
    <source>
        <dbReference type="ARBA" id="ARBA00071910"/>
    </source>
</evidence>
<evidence type="ECO:0000256" key="10">
    <source>
        <dbReference type="ARBA" id="ARBA00075378"/>
    </source>
</evidence>
<evidence type="ECO:0000256" key="11">
    <source>
        <dbReference type="ARBA" id="ARBA00078669"/>
    </source>
</evidence>
<evidence type="ECO:0000313" key="18">
    <source>
        <dbReference type="RefSeq" id="XP_013095090.1"/>
    </source>
</evidence>
<dbReference type="FunFam" id="2.60.260.20:FF:000002">
    <property type="entry name" value="Dnaj homolog subfamily b member"/>
    <property type="match status" value="1"/>
</dbReference>
<keyword evidence="6" id="KW-0966">Cell projection</keyword>
<evidence type="ECO:0000313" key="15">
    <source>
        <dbReference type="EnsemblMetazoa" id="BGLB000508-PB"/>
    </source>
</evidence>
<evidence type="ECO:0000256" key="8">
    <source>
        <dbReference type="ARBA" id="ARBA00064985"/>
    </source>
</evidence>
<dbReference type="InterPro" id="IPR008971">
    <property type="entry name" value="HSP40/DnaJ_pept-bd"/>
</dbReference>